<reference evidence="1 2" key="1">
    <citation type="journal article" date="2006" name="Nature">
        <title>Global trends of whole-genome duplications revealed by the ciliate Paramecium tetraurelia.</title>
        <authorList>
            <consortium name="Genoscope"/>
            <person name="Aury J.-M."/>
            <person name="Jaillon O."/>
            <person name="Duret L."/>
            <person name="Noel B."/>
            <person name="Jubin C."/>
            <person name="Porcel B.M."/>
            <person name="Segurens B."/>
            <person name="Daubin V."/>
            <person name="Anthouard V."/>
            <person name="Aiach N."/>
            <person name="Arnaiz O."/>
            <person name="Billaut A."/>
            <person name="Beisson J."/>
            <person name="Blanc I."/>
            <person name="Bouhouche K."/>
            <person name="Camara F."/>
            <person name="Duharcourt S."/>
            <person name="Guigo R."/>
            <person name="Gogendeau D."/>
            <person name="Katinka M."/>
            <person name="Keller A.-M."/>
            <person name="Kissmehl R."/>
            <person name="Klotz C."/>
            <person name="Koll F."/>
            <person name="Le Moue A."/>
            <person name="Lepere C."/>
            <person name="Malinsky S."/>
            <person name="Nowacki M."/>
            <person name="Nowak J.K."/>
            <person name="Plattner H."/>
            <person name="Poulain J."/>
            <person name="Ruiz F."/>
            <person name="Serrano V."/>
            <person name="Zagulski M."/>
            <person name="Dessen P."/>
            <person name="Betermier M."/>
            <person name="Weissenbach J."/>
            <person name="Scarpelli C."/>
            <person name="Schachter V."/>
            <person name="Sperling L."/>
            <person name="Meyer E."/>
            <person name="Cohen J."/>
            <person name="Wincker P."/>
        </authorList>
    </citation>
    <scope>NUCLEOTIDE SEQUENCE [LARGE SCALE GENOMIC DNA]</scope>
    <source>
        <strain evidence="1 2">Stock d4-2</strain>
    </source>
</reference>
<evidence type="ECO:0000313" key="1">
    <source>
        <dbReference type="EMBL" id="CAK84785.1"/>
    </source>
</evidence>
<organism evidence="1 2">
    <name type="scientific">Paramecium tetraurelia</name>
    <dbReference type="NCBI Taxonomy" id="5888"/>
    <lineage>
        <taxon>Eukaryota</taxon>
        <taxon>Sar</taxon>
        <taxon>Alveolata</taxon>
        <taxon>Ciliophora</taxon>
        <taxon>Intramacronucleata</taxon>
        <taxon>Oligohymenophorea</taxon>
        <taxon>Peniculida</taxon>
        <taxon>Parameciidae</taxon>
        <taxon>Paramecium</taxon>
    </lineage>
</organism>
<gene>
    <name evidence="1" type="ORF">GSPATT00018981001</name>
</gene>
<proteinExistence type="predicted"/>
<dbReference type="HOGENOM" id="CLU_2445532_0_0_1"/>
<dbReference type="GeneID" id="5037967"/>
<dbReference type="InParanoid" id="A0DP18"/>
<dbReference type="RefSeq" id="XP_001452182.1">
    <property type="nucleotide sequence ID" value="XM_001452145.1"/>
</dbReference>
<dbReference type="AlphaFoldDB" id="A0DP18"/>
<keyword evidence="2" id="KW-1185">Reference proteome</keyword>
<sequence length="90" mass="10368">MGIKSQQSETKDSSKLFLSIFSITSGQHTKTIESSQVENSNIFIYENKIKYCFTSCNCFGLIKTQIVEIQLSGINYTLRKLYRSQYKHQA</sequence>
<dbReference type="Proteomes" id="UP000000600">
    <property type="component" value="Unassembled WGS sequence"/>
</dbReference>
<name>A0DP18_PARTE</name>
<accession>A0DP18</accession>
<evidence type="ECO:0000313" key="2">
    <source>
        <dbReference type="Proteomes" id="UP000000600"/>
    </source>
</evidence>
<dbReference type="KEGG" id="ptm:GSPATT00018981001"/>
<dbReference type="EMBL" id="CT868518">
    <property type="protein sequence ID" value="CAK84785.1"/>
    <property type="molecule type" value="Genomic_DNA"/>
</dbReference>
<protein>
    <submittedName>
        <fullName evidence="1">Uncharacterized protein</fullName>
    </submittedName>
</protein>